<dbReference type="EMBL" id="CP032152">
    <property type="protein sequence ID" value="AXY67664.1"/>
    <property type="molecule type" value="Genomic_DNA"/>
</dbReference>
<accession>A0A3B7ME97</accession>
<keyword evidence="2" id="KW-1185">Reference proteome</keyword>
<protein>
    <submittedName>
        <fullName evidence="1">Uncharacterized protein</fullName>
    </submittedName>
</protein>
<evidence type="ECO:0000313" key="1">
    <source>
        <dbReference type="EMBL" id="AXY67664.1"/>
    </source>
</evidence>
<dbReference type="RefSeq" id="WP_181496456.1">
    <property type="nucleotide sequence ID" value="NZ_CP032152.1"/>
</dbReference>
<evidence type="ECO:0000313" key="2">
    <source>
        <dbReference type="Proteomes" id="UP000261812"/>
    </source>
</evidence>
<name>A0A3B7ME97_9CYAN</name>
<dbReference type="AlphaFoldDB" id="A0A3B7ME97"/>
<gene>
    <name evidence="1" type="ORF">D3A95_04560</name>
</gene>
<dbReference type="KEGG" id="tsq:D3A95_04560"/>
<sequence length="76" mass="8679">MTLLELVRRIQATRIVTPAQERQINELLWQRSLSATEYQAMQELVTGIIAGDIQVISQIQRFGSKKELGNNRLQLA</sequence>
<dbReference type="Proteomes" id="UP000261812">
    <property type="component" value="Chromosome"/>
</dbReference>
<proteinExistence type="predicted"/>
<reference evidence="2" key="1">
    <citation type="submission" date="2018-09" db="EMBL/GenBank/DDBJ databases">
        <title>Complete genome sequence of thermophilic cyanobacteria strain Thermosynechococcus elongatus PKUAC-SCTE542.</title>
        <authorList>
            <person name="Liang Y."/>
            <person name="Tang J."/>
            <person name="Daroch M."/>
        </authorList>
    </citation>
    <scope>NUCLEOTIDE SEQUENCE [LARGE SCALE GENOMIC DNA]</scope>
    <source>
        <strain evidence="2">E542</strain>
    </source>
</reference>
<organism evidence="1 2">
    <name type="scientific">Thermosynechococcus sichuanensis E542</name>
    <dbReference type="NCBI Taxonomy" id="2016101"/>
    <lineage>
        <taxon>Bacteria</taxon>
        <taxon>Bacillati</taxon>
        <taxon>Cyanobacteriota</taxon>
        <taxon>Cyanophyceae</taxon>
        <taxon>Acaryochloridales</taxon>
        <taxon>Thermosynechococcaceae</taxon>
        <taxon>Thermosynechococcus</taxon>
        <taxon>Thermosynechococcus sichuanensis</taxon>
    </lineage>
</organism>